<gene>
    <name evidence="2" type="ORF">HZS81_14605</name>
</gene>
<evidence type="ECO:0000313" key="2">
    <source>
        <dbReference type="EMBL" id="NYS61988.1"/>
    </source>
</evidence>
<evidence type="ECO:0000313" key="3">
    <source>
        <dbReference type="Proteomes" id="UP000586119"/>
    </source>
</evidence>
<dbReference type="Pfam" id="PF06122">
    <property type="entry name" value="TraH"/>
    <property type="match status" value="1"/>
</dbReference>
<dbReference type="AlphaFoldDB" id="A0A7Z0RVV4"/>
<feature type="chain" id="PRO_5031301620" evidence="1">
    <location>
        <begin position="24"/>
        <end position="520"/>
    </location>
</feature>
<sequence length="520" mass="56388">MIHRKKIATMVATSVLTGMSLTATIGQAEASALNDAFDRLSSAGGGFSSSTSATAFETRTRHGYSAGGMTMRFSQNRYSLVNLDPPRLEVGCNGIDAHFGGFSYIDSEQIQQMLEQIAQGVVALSFQLALKQLCPICGDVLEFAQRMAQAAAKLSQDSCEAAQAIVDGFPDYTDELSNLWCSSVGMFEGVESDWLAAQQDTCDTSGDAGGEIYDHLEANEGDKALAMDINGNRTWLGLQEAGIAPGKDGTNNMGAENKIFAELLMSWIGTEVRNKNKDGETNTYAPTIETGSAMLDVFLCGSERASPSQIQYAEFINDFCEDKVWQEGSSGQKMEIYTCRNSDLRNCWSPQRTKVEDMSLGQGFLTTVVTELEGAVENVASGTPLSSSQKAIIAAAPFPLYQAVNVAATYPEIAYDLVVGNSMILSYMISIEYIRHAVQATAKTTTVSQLPADVLKEFRDAQNELVALTSEKAQQINLMAETQENIMAQVDRINRSTLRNLHAMGLSGMNFARDMAREVN</sequence>
<keyword evidence="1" id="KW-0732">Signal</keyword>
<accession>A0A7Z0RVV4</accession>
<organism evidence="2 3">
    <name type="scientific">Vreelandella salicampi</name>
    <dbReference type="NCBI Taxonomy" id="1449798"/>
    <lineage>
        <taxon>Bacteria</taxon>
        <taxon>Pseudomonadati</taxon>
        <taxon>Pseudomonadota</taxon>
        <taxon>Gammaproteobacteria</taxon>
        <taxon>Oceanospirillales</taxon>
        <taxon>Halomonadaceae</taxon>
        <taxon>Vreelandella</taxon>
    </lineage>
</organism>
<reference evidence="2 3" key="1">
    <citation type="journal article" date="2015" name="Int. J. Syst. Evol. Microbiol.">
        <title>Halomonas salicampi sp. nov., a halotolerant and alkalitolerant bacterium isolated from a saltern soil.</title>
        <authorList>
            <person name="Lee J.C."/>
            <person name="Kim Y.S."/>
            <person name="Yun B.S."/>
            <person name="Whang K.S."/>
        </authorList>
    </citation>
    <scope>NUCLEOTIDE SEQUENCE [LARGE SCALE GENOMIC DNA]</scope>
    <source>
        <strain evidence="2 3">BH103</strain>
    </source>
</reference>
<name>A0A7Z0RVV4_9GAMM</name>
<evidence type="ECO:0000256" key="1">
    <source>
        <dbReference type="SAM" id="SignalP"/>
    </source>
</evidence>
<dbReference type="Proteomes" id="UP000586119">
    <property type="component" value="Unassembled WGS sequence"/>
</dbReference>
<dbReference type="RefSeq" id="WP_022524150.1">
    <property type="nucleotide sequence ID" value="NZ_JACCDF010000013.1"/>
</dbReference>
<keyword evidence="3" id="KW-1185">Reference proteome</keyword>
<feature type="signal peptide" evidence="1">
    <location>
        <begin position="1"/>
        <end position="23"/>
    </location>
</feature>
<protein>
    <submittedName>
        <fullName evidence="2">Conjugal transfer protein TraH</fullName>
    </submittedName>
</protein>
<dbReference type="InterPro" id="IPR010927">
    <property type="entry name" value="T4SS_TraH"/>
</dbReference>
<comment type="caution">
    <text evidence="2">The sequence shown here is derived from an EMBL/GenBank/DDBJ whole genome shotgun (WGS) entry which is preliminary data.</text>
</comment>
<dbReference type="EMBL" id="JACCDF010000013">
    <property type="protein sequence ID" value="NYS61988.1"/>
    <property type="molecule type" value="Genomic_DNA"/>
</dbReference>
<proteinExistence type="predicted"/>